<sequence length="92" mass="10031">MITLILGSALLAFTVLRKPKPEGFPRMPAQSLPSSGGLGQALSIYQDLEQLEVLNGQVREILKKQKLSDADSTLLKGKLKQIDSIYKRAGAH</sequence>
<dbReference type="AlphaFoldDB" id="A0A369PTP5"/>
<evidence type="ECO:0000313" key="2">
    <source>
        <dbReference type="Proteomes" id="UP000253961"/>
    </source>
</evidence>
<keyword evidence="2" id="KW-1185">Reference proteome</keyword>
<gene>
    <name evidence="1" type="ORF">DU508_21690</name>
</gene>
<dbReference type="EMBL" id="QPKV01000014">
    <property type="protein sequence ID" value="RDC54337.1"/>
    <property type="molecule type" value="Genomic_DNA"/>
</dbReference>
<evidence type="ECO:0000313" key="1">
    <source>
        <dbReference type="EMBL" id="RDC54337.1"/>
    </source>
</evidence>
<name>A0A369PTP5_9SPHI</name>
<proteinExistence type="predicted"/>
<dbReference type="Proteomes" id="UP000253961">
    <property type="component" value="Unassembled WGS sequence"/>
</dbReference>
<reference evidence="1 2" key="1">
    <citation type="submission" date="2018-07" db="EMBL/GenBank/DDBJ databases">
        <title>Pedobacter sp. nov., isolated from soil.</title>
        <authorList>
            <person name="Zhou L.Y."/>
            <person name="Du Z.J."/>
        </authorList>
    </citation>
    <scope>NUCLEOTIDE SEQUENCE [LARGE SCALE GENOMIC DNA]</scope>
    <source>
        <strain evidence="1 2">JDX94</strain>
    </source>
</reference>
<accession>A0A369PTP5</accession>
<comment type="caution">
    <text evidence="1">The sequence shown here is derived from an EMBL/GenBank/DDBJ whole genome shotgun (WGS) entry which is preliminary data.</text>
</comment>
<organism evidence="1 2">
    <name type="scientific">Pedobacter chinensis</name>
    <dbReference type="NCBI Taxonomy" id="2282421"/>
    <lineage>
        <taxon>Bacteria</taxon>
        <taxon>Pseudomonadati</taxon>
        <taxon>Bacteroidota</taxon>
        <taxon>Sphingobacteriia</taxon>
        <taxon>Sphingobacteriales</taxon>
        <taxon>Sphingobacteriaceae</taxon>
        <taxon>Pedobacter</taxon>
    </lineage>
</organism>
<protein>
    <submittedName>
        <fullName evidence="1">Uncharacterized protein</fullName>
    </submittedName>
</protein>